<reference evidence="1 2" key="1">
    <citation type="submission" date="2016-11" db="EMBL/GenBank/DDBJ databases">
        <authorList>
            <person name="Jaros S."/>
            <person name="Januszkiewicz K."/>
            <person name="Wedrychowicz H."/>
        </authorList>
    </citation>
    <scope>NUCLEOTIDE SEQUENCE [LARGE SCALE GENOMIC DNA]</scope>
    <source>
        <strain evidence="1 2">DSM 43832</strain>
    </source>
</reference>
<evidence type="ECO:0000313" key="1">
    <source>
        <dbReference type="EMBL" id="SHL18113.1"/>
    </source>
</evidence>
<gene>
    <name evidence="1" type="ORF">SAMN05443637_12041</name>
</gene>
<keyword evidence="2" id="KW-1185">Reference proteome</keyword>
<dbReference type="OrthoDB" id="5194165at2"/>
<dbReference type="STRING" id="1848.SAMN05443637_12041"/>
<evidence type="ECO:0000313" key="2">
    <source>
        <dbReference type="Proteomes" id="UP000184363"/>
    </source>
</evidence>
<protein>
    <submittedName>
        <fullName evidence="1">Uncharacterized protein</fullName>
    </submittedName>
</protein>
<dbReference type="EMBL" id="FRAP01000020">
    <property type="protein sequence ID" value="SHL18113.1"/>
    <property type="molecule type" value="Genomic_DNA"/>
</dbReference>
<proteinExistence type="predicted"/>
<dbReference type="Proteomes" id="UP000184363">
    <property type="component" value="Unassembled WGS sequence"/>
</dbReference>
<accession>A0A1M6YIZ8</accession>
<sequence length="90" mass="9827">MSTTLDRPLTRAAWMQYALMRIRELVDKPRSEMTDAELAVYTLANNALTGGDPVVPLADGENASRMCRVCGERWGLKSPAAHHLGCPVTA</sequence>
<dbReference type="RefSeq" id="WP_073459430.1">
    <property type="nucleotide sequence ID" value="NZ_CALGVN010000030.1"/>
</dbReference>
<name>A0A1M6YIZ8_PSETH</name>
<dbReference type="AlphaFoldDB" id="A0A1M6YIZ8"/>
<organism evidence="1 2">
    <name type="scientific">Pseudonocardia thermophila</name>
    <dbReference type="NCBI Taxonomy" id="1848"/>
    <lineage>
        <taxon>Bacteria</taxon>
        <taxon>Bacillati</taxon>
        <taxon>Actinomycetota</taxon>
        <taxon>Actinomycetes</taxon>
        <taxon>Pseudonocardiales</taxon>
        <taxon>Pseudonocardiaceae</taxon>
        <taxon>Pseudonocardia</taxon>
    </lineage>
</organism>